<evidence type="ECO:0000256" key="5">
    <source>
        <dbReference type="ARBA" id="ARBA00012827"/>
    </source>
</evidence>
<sequence length="220" mass="23581">MFTGIIEAVGRVQHINPRSGDVRLSIATGKLDLTDVKLGDSIATNGICLTVIELTGQGFVADVSNETLRRTCLQTWKVGTAVNLEKALMPTSRLGGHIVSGHVDGIGHIISVKPDARSIQYQVQAPAELAKYISEKGSITVDGVSLTVNAIEGAVFSLNIVPHTAQETNVINWQAGSIVNLEVDVLARYIERLLLGEKAAQATPKSDISLEFLAKHGFMR</sequence>
<dbReference type="FunFam" id="2.40.30.20:FF:000003">
    <property type="entry name" value="Riboflavin synthase, alpha subunit"/>
    <property type="match status" value="1"/>
</dbReference>
<keyword evidence="9" id="KW-0677">Repeat</keyword>
<dbReference type="PIRSF" id="PIRSF000498">
    <property type="entry name" value="Riboflavin_syn_A"/>
    <property type="match status" value="1"/>
</dbReference>
<dbReference type="NCBIfam" id="NF009566">
    <property type="entry name" value="PRK13020.1"/>
    <property type="match status" value="1"/>
</dbReference>
<feature type="repeat" description="Lumazine-binding" evidence="11">
    <location>
        <begin position="1"/>
        <end position="97"/>
    </location>
</feature>
<name>A0A2T5IUG1_9GAMM</name>
<evidence type="ECO:0000259" key="12">
    <source>
        <dbReference type="PROSITE" id="PS51177"/>
    </source>
</evidence>
<dbReference type="EC" id="2.5.1.9" evidence="5 10"/>
<evidence type="ECO:0000313" key="14">
    <source>
        <dbReference type="Proteomes" id="UP000244223"/>
    </source>
</evidence>
<dbReference type="PANTHER" id="PTHR21098">
    <property type="entry name" value="RIBOFLAVIN SYNTHASE ALPHA CHAIN"/>
    <property type="match status" value="1"/>
</dbReference>
<dbReference type="PROSITE" id="PS51177">
    <property type="entry name" value="LUMAZINE_BIND"/>
    <property type="match status" value="2"/>
</dbReference>
<dbReference type="SUPFAM" id="SSF63380">
    <property type="entry name" value="Riboflavin synthase domain-like"/>
    <property type="match status" value="2"/>
</dbReference>
<comment type="function">
    <text evidence="2">Catalyzes the dismutation of two molecules of 6,7-dimethyl-8-ribityllumazine, resulting in the formation of riboflavin and 5-amino-6-(D-ribitylamino)uracil.</text>
</comment>
<keyword evidence="8" id="KW-0808">Transferase</keyword>
<protein>
    <recommendedName>
        <fullName evidence="6 10">Riboflavin synthase</fullName>
        <ecNumber evidence="5 10">2.5.1.9</ecNumber>
    </recommendedName>
</protein>
<evidence type="ECO:0000256" key="6">
    <source>
        <dbReference type="ARBA" id="ARBA00013950"/>
    </source>
</evidence>
<evidence type="ECO:0000256" key="9">
    <source>
        <dbReference type="ARBA" id="ARBA00022737"/>
    </source>
</evidence>
<dbReference type="EMBL" id="QAON01000018">
    <property type="protein sequence ID" value="PTQ87535.1"/>
    <property type="molecule type" value="Genomic_DNA"/>
</dbReference>
<reference evidence="13 14" key="1">
    <citation type="submission" date="2018-04" db="EMBL/GenBank/DDBJ databases">
        <title>Genomic Encyclopedia of Archaeal and Bacterial Type Strains, Phase II (KMG-II): from individual species to whole genera.</title>
        <authorList>
            <person name="Goeker M."/>
        </authorList>
    </citation>
    <scope>NUCLEOTIDE SEQUENCE [LARGE SCALE GENOMIC DNA]</scope>
    <source>
        <strain evidence="13 14">DSM 5822</strain>
    </source>
</reference>
<proteinExistence type="predicted"/>
<evidence type="ECO:0000256" key="1">
    <source>
        <dbReference type="ARBA" id="ARBA00000968"/>
    </source>
</evidence>
<dbReference type="Pfam" id="PF00677">
    <property type="entry name" value="Lum_binding"/>
    <property type="match status" value="2"/>
</dbReference>
<dbReference type="PANTHER" id="PTHR21098:SF12">
    <property type="entry name" value="RIBOFLAVIN SYNTHASE"/>
    <property type="match status" value="1"/>
</dbReference>
<evidence type="ECO:0000313" key="13">
    <source>
        <dbReference type="EMBL" id="PTQ87535.1"/>
    </source>
</evidence>
<dbReference type="InterPro" id="IPR023366">
    <property type="entry name" value="ATP_synth_asu-like_sf"/>
</dbReference>
<dbReference type="InterPro" id="IPR001783">
    <property type="entry name" value="Lumazine-bd"/>
</dbReference>
<dbReference type="OrthoDB" id="9788537at2"/>
<dbReference type="FunFam" id="2.40.30.20:FF:000004">
    <property type="entry name" value="Riboflavin synthase, alpha subunit"/>
    <property type="match status" value="1"/>
</dbReference>
<feature type="domain" description="Lumazine-binding" evidence="12">
    <location>
        <begin position="1"/>
        <end position="97"/>
    </location>
</feature>
<dbReference type="RefSeq" id="WP_107866753.1">
    <property type="nucleotide sequence ID" value="NZ_QAON01000018.1"/>
</dbReference>
<evidence type="ECO:0000256" key="10">
    <source>
        <dbReference type="NCBIfam" id="TIGR00187"/>
    </source>
</evidence>
<comment type="catalytic activity">
    <reaction evidence="1">
        <text>2 6,7-dimethyl-8-(1-D-ribityl)lumazine + H(+) = 5-amino-6-(D-ribitylamino)uracil + riboflavin</text>
        <dbReference type="Rhea" id="RHEA:20772"/>
        <dbReference type="ChEBI" id="CHEBI:15378"/>
        <dbReference type="ChEBI" id="CHEBI:15934"/>
        <dbReference type="ChEBI" id="CHEBI:57986"/>
        <dbReference type="ChEBI" id="CHEBI:58201"/>
        <dbReference type="EC" id="2.5.1.9"/>
    </reaction>
</comment>
<accession>A0A2T5IUG1</accession>
<organism evidence="13 14">
    <name type="scientific">Agitococcus lubricus</name>
    <dbReference type="NCBI Taxonomy" id="1077255"/>
    <lineage>
        <taxon>Bacteria</taxon>
        <taxon>Pseudomonadati</taxon>
        <taxon>Pseudomonadota</taxon>
        <taxon>Gammaproteobacteria</taxon>
        <taxon>Moraxellales</taxon>
        <taxon>Moraxellaceae</taxon>
        <taxon>Agitococcus</taxon>
    </lineage>
</organism>
<keyword evidence="14" id="KW-1185">Reference proteome</keyword>
<evidence type="ECO:0000256" key="8">
    <source>
        <dbReference type="ARBA" id="ARBA00022679"/>
    </source>
</evidence>
<dbReference type="AlphaFoldDB" id="A0A2T5IUG1"/>
<evidence type="ECO:0000256" key="3">
    <source>
        <dbReference type="ARBA" id="ARBA00004887"/>
    </source>
</evidence>
<dbReference type="CDD" id="cd00402">
    <property type="entry name" value="Riboflavin_synthase_like"/>
    <property type="match status" value="1"/>
</dbReference>
<comment type="pathway">
    <text evidence="3">Cofactor biosynthesis; riboflavin biosynthesis; riboflavin from 2-hydroxy-3-oxobutyl phosphate and 5-amino-6-(D-ribitylamino)uracil: step 2/2.</text>
</comment>
<gene>
    <name evidence="13" type="ORF">C8N29_11830</name>
</gene>
<feature type="repeat" description="Lumazine-binding" evidence="11">
    <location>
        <begin position="98"/>
        <end position="194"/>
    </location>
</feature>
<evidence type="ECO:0000256" key="4">
    <source>
        <dbReference type="ARBA" id="ARBA00011233"/>
    </source>
</evidence>
<comment type="subunit">
    <text evidence="4">Homotrimer.</text>
</comment>
<dbReference type="NCBIfam" id="NF006767">
    <property type="entry name" value="PRK09289.1"/>
    <property type="match status" value="1"/>
</dbReference>
<evidence type="ECO:0000256" key="7">
    <source>
        <dbReference type="ARBA" id="ARBA00022619"/>
    </source>
</evidence>
<dbReference type="InterPro" id="IPR026017">
    <property type="entry name" value="Lumazine-bd_dom"/>
</dbReference>
<dbReference type="GO" id="GO:0009231">
    <property type="term" value="P:riboflavin biosynthetic process"/>
    <property type="evidence" value="ECO:0007669"/>
    <property type="project" value="UniProtKB-KW"/>
</dbReference>
<feature type="domain" description="Lumazine-binding" evidence="12">
    <location>
        <begin position="98"/>
        <end position="194"/>
    </location>
</feature>
<comment type="caution">
    <text evidence="13">The sequence shown here is derived from an EMBL/GenBank/DDBJ whole genome shotgun (WGS) entry which is preliminary data.</text>
</comment>
<dbReference type="NCBIfam" id="TIGR00187">
    <property type="entry name" value="ribE"/>
    <property type="match status" value="1"/>
</dbReference>
<dbReference type="GO" id="GO:0004746">
    <property type="term" value="F:riboflavin synthase activity"/>
    <property type="evidence" value="ECO:0007669"/>
    <property type="project" value="UniProtKB-UniRule"/>
</dbReference>
<dbReference type="Gene3D" id="2.40.30.20">
    <property type="match status" value="2"/>
</dbReference>
<dbReference type="InterPro" id="IPR017938">
    <property type="entry name" value="Riboflavin_synthase-like_b-brl"/>
</dbReference>
<dbReference type="Proteomes" id="UP000244223">
    <property type="component" value="Unassembled WGS sequence"/>
</dbReference>
<keyword evidence="7" id="KW-0686">Riboflavin biosynthesis</keyword>
<evidence type="ECO:0000256" key="11">
    <source>
        <dbReference type="PROSITE-ProRule" id="PRU00524"/>
    </source>
</evidence>
<evidence type="ECO:0000256" key="2">
    <source>
        <dbReference type="ARBA" id="ARBA00002803"/>
    </source>
</evidence>